<protein>
    <submittedName>
        <fullName evidence="2">Uncharacterized protein</fullName>
    </submittedName>
</protein>
<sequence>MMQTITCLVPWQPLPHSLLEKSQDIATPTSIAKSAAKVMNPSAITHVRAGHPPSGTDRRRWSSNPSGIERKQNLRLRTTQPPVGDGVASHQAVVASVLIKVMSRPASESSSASFSMELTRPSPGTGTPVRDSPHAPPLVNPFLLD</sequence>
<accession>A0A426Y5H4</accession>
<dbReference type="Proteomes" id="UP000287651">
    <property type="component" value="Unassembled WGS sequence"/>
</dbReference>
<name>A0A426Y5H4_ENSVE</name>
<reference evidence="2 3" key="1">
    <citation type="journal article" date="2014" name="Agronomy (Basel)">
        <title>A Draft Genome Sequence for Ensete ventricosum, the Drought-Tolerant Tree Against Hunger.</title>
        <authorList>
            <person name="Harrison J."/>
            <person name="Moore K.A."/>
            <person name="Paszkiewicz K."/>
            <person name="Jones T."/>
            <person name="Grant M."/>
            <person name="Ambacheew D."/>
            <person name="Muzemil S."/>
            <person name="Studholme D.J."/>
        </authorList>
    </citation>
    <scope>NUCLEOTIDE SEQUENCE [LARGE SCALE GENOMIC DNA]</scope>
</reference>
<feature type="compositionally biased region" description="Low complexity" evidence="1">
    <location>
        <begin position="106"/>
        <end position="117"/>
    </location>
</feature>
<evidence type="ECO:0000256" key="1">
    <source>
        <dbReference type="SAM" id="MobiDB-lite"/>
    </source>
</evidence>
<comment type="caution">
    <text evidence="2">The sequence shown here is derived from an EMBL/GenBank/DDBJ whole genome shotgun (WGS) entry which is preliminary data.</text>
</comment>
<proteinExistence type="predicted"/>
<evidence type="ECO:0000313" key="3">
    <source>
        <dbReference type="Proteomes" id="UP000287651"/>
    </source>
</evidence>
<feature type="region of interest" description="Disordered" evidence="1">
    <location>
        <begin position="106"/>
        <end position="145"/>
    </location>
</feature>
<feature type="region of interest" description="Disordered" evidence="1">
    <location>
        <begin position="42"/>
        <end position="87"/>
    </location>
</feature>
<dbReference type="EMBL" id="AMZH03014797">
    <property type="protein sequence ID" value="RRT47037.1"/>
    <property type="molecule type" value="Genomic_DNA"/>
</dbReference>
<evidence type="ECO:0000313" key="2">
    <source>
        <dbReference type="EMBL" id="RRT47037.1"/>
    </source>
</evidence>
<gene>
    <name evidence="2" type="ORF">B296_00027558</name>
</gene>
<organism evidence="2 3">
    <name type="scientific">Ensete ventricosum</name>
    <name type="common">Abyssinian banana</name>
    <name type="synonym">Musa ensete</name>
    <dbReference type="NCBI Taxonomy" id="4639"/>
    <lineage>
        <taxon>Eukaryota</taxon>
        <taxon>Viridiplantae</taxon>
        <taxon>Streptophyta</taxon>
        <taxon>Embryophyta</taxon>
        <taxon>Tracheophyta</taxon>
        <taxon>Spermatophyta</taxon>
        <taxon>Magnoliopsida</taxon>
        <taxon>Liliopsida</taxon>
        <taxon>Zingiberales</taxon>
        <taxon>Musaceae</taxon>
        <taxon>Ensete</taxon>
    </lineage>
</organism>
<dbReference type="AlphaFoldDB" id="A0A426Y5H4"/>